<evidence type="ECO:0000256" key="3">
    <source>
        <dbReference type="ARBA" id="ARBA00022737"/>
    </source>
</evidence>
<dbReference type="AlphaFoldDB" id="A0A4Y7PVP5"/>
<dbReference type="InterPro" id="IPR001680">
    <property type="entry name" value="WD40_rpt"/>
</dbReference>
<dbReference type="Pfam" id="PF24796">
    <property type="entry name" value="WDR55"/>
    <property type="match status" value="1"/>
</dbReference>
<evidence type="ECO:0000256" key="5">
    <source>
        <dbReference type="ARBA" id="ARBA00039514"/>
    </source>
</evidence>
<evidence type="ECO:0000313" key="7">
    <source>
        <dbReference type="EMBL" id="TDL19463.1"/>
    </source>
</evidence>
<keyword evidence="2" id="KW-0853">WD repeat</keyword>
<dbReference type="STRING" id="50990.A0A4Y7PVP5"/>
<dbReference type="InterPro" id="IPR050505">
    <property type="entry name" value="WDR55/POC1"/>
</dbReference>
<evidence type="ECO:0000313" key="8">
    <source>
        <dbReference type="Proteomes" id="UP000294933"/>
    </source>
</evidence>
<sequence length="481" mass="51793">MPDVAVGGQISDLCFHPTQSIVYTGLLTGEVKAFRYDEQGQHESIFRVRPSKRPCRGLVTNEDGSKLFAVGKGKAMHTVDTTTGKIVNSRLGLHEAAINRITRCMSNMLATGDDNGVVKLLDTRKPDPIRSYDHHFDFISDFMWISDKRQLVMTSGDGTLSVVDVRSNKTQPLAHSEDQEDELLSIVSIRGGAKAVVGTQLGILSVFNRSSGWGDCVDRVPGHPHSIDALCNLPSSYSSSHSTILTGSSDGLLRAVQLFPTKLIGVVADHGDFPIERIAVGHGGEGRWVGSVGHDEILRMTDLRAVFEDEVTGDGDVEGGGDLEQKEGEGSDDENGIGIGGGNAEESDEDEDDEGENGHRSLGGISPRKEWDGLQEGNSTDALGSINDSDSDSPKQKGKRKLNLTEIQSGAVVKEEEEDGEEGDEKDGADSAAADSDSDDDELKEKKKRKRKEKDPLAAGKKQKQNGEFNKGSDPSFFSGL</sequence>
<dbReference type="SUPFAM" id="SSF50978">
    <property type="entry name" value="WD40 repeat-like"/>
    <property type="match status" value="1"/>
</dbReference>
<dbReference type="VEuPathDB" id="FungiDB:BD410DRAFT_436365"/>
<evidence type="ECO:0000256" key="1">
    <source>
        <dbReference type="ARBA" id="ARBA00007625"/>
    </source>
</evidence>
<protein>
    <recommendedName>
        <fullName evidence="4">WD repeat-containing protein JIP5</fullName>
    </recommendedName>
    <alternativeName>
        <fullName evidence="5">WD repeat-containing protein jip5</fullName>
    </alternativeName>
</protein>
<reference evidence="7 8" key="1">
    <citation type="submission" date="2018-06" db="EMBL/GenBank/DDBJ databases">
        <title>A transcriptomic atlas of mushroom development highlights an independent origin of complex multicellularity.</title>
        <authorList>
            <consortium name="DOE Joint Genome Institute"/>
            <person name="Krizsan K."/>
            <person name="Almasi E."/>
            <person name="Merenyi Z."/>
            <person name="Sahu N."/>
            <person name="Viragh M."/>
            <person name="Koszo T."/>
            <person name="Mondo S."/>
            <person name="Kiss B."/>
            <person name="Balint B."/>
            <person name="Kues U."/>
            <person name="Barry K."/>
            <person name="Hegedus J.C."/>
            <person name="Henrissat B."/>
            <person name="Johnson J."/>
            <person name="Lipzen A."/>
            <person name="Ohm R."/>
            <person name="Nagy I."/>
            <person name="Pangilinan J."/>
            <person name="Yan J."/>
            <person name="Xiong Y."/>
            <person name="Grigoriev I.V."/>
            <person name="Hibbett D.S."/>
            <person name="Nagy L.G."/>
        </authorList>
    </citation>
    <scope>NUCLEOTIDE SEQUENCE [LARGE SCALE GENOMIC DNA]</scope>
    <source>
        <strain evidence="7 8">SZMC22713</strain>
    </source>
</reference>
<accession>A0A4Y7PVP5</accession>
<feature type="compositionally biased region" description="Acidic residues" evidence="6">
    <location>
        <begin position="415"/>
        <end position="427"/>
    </location>
</feature>
<comment type="similarity">
    <text evidence="1">Belongs to the WD repeat WDR55 family.</text>
</comment>
<feature type="compositionally biased region" description="Acidic residues" evidence="6">
    <location>
        <begin position="309"/>
        <end position="321"/>
    </location>
</feature>
<dbReference type="SMART" id="SM00320">
    <property type="entry name" value="WD40"/>
    <property type="match status" value="3"/>
</dbReference>
<name>A0A4Y7PVP5_9AGAM</name>
<dbReference type="PANTHER" id="PTHR44019:SF20">
    <property type="entry name" value="WD REPEAT-CONTAINING PROTEIN 55"/>
    <property type="match status" value="1"/>
</dbReference>
<organism evidence="7 8">
    <name type="scientific">Rickenella mellea</name>
    <dbReference type="NCBI Taxonomy" id="50990"/>
    <lineage>
        <taxon>Eukaryota</taxon>
        <taxon>Fungi</taxon>
        <taxon>Dikarya</taxon>
        <taxon>Basidiomycota</taxon>
        <taxon>Agaricomycotina</taxon>
        <taxon>Agaricomycetes</taxon>
        <taxon>Hymenochaetales</taxon>
        <taxon>Rickenellaceae</taxon>
        <taxon>Rickenella</taxon>
    </lineage>
</organism>
<dbReference type="InterPro" id="IPR036322">
    <property type="entry name" value="WD40_repeat_dom_sf"/>
</dbReference>
<dbReference type="OrthoDB" id="2288928at2759"/>
<feature type="compositionally biased region" description="Polar residues" evidence="6">
    <location>
        <begin position="376"/>
        <end position="388"/>
    </location>
</feature>
<feature type="compositionally biased region" description="Acidic residues" evidence="6">
    <location>
        <begin position="345"/>
        <end position="355"/>
    </location>
</feature>
<dbReference type="PANTHER" id="PTHR44019">
    <property type="entry name" value="WD REPEAT-CONTAINING PROTEIN 55"/>
    <property type="match status" value="1"/>
</dbReference>
<dbReference type="InterPro" id="IPR015943">
    <property type="entry name" value="WD40/YVTN_repeat-like_dom_sf"/>
</dbReference>
<dbReference type="EMBL" id="ML170196">
    <property type="protein sequence ID" value="TDL19463.1"/>
    <property type="molecule type" value="Genomic_DNA"/>
</dbReference>
<keyword evidence="8" id="KW-1185">Reference proteome</keyword>
<keyword evidence="3" id="KW-0677">Repeat</keyword>
<evidence type="ECO:0000256" key="4">
    <source>
        <dbReference type="ARBA" id="ARBA00039238"/>
    </source>
</evidence>
<dbReference type="Gene3D" id="2.130.10.10">
    <property type="entry name" value="YVTN repeat-like/Quinoprotein amine dehydrogenase"/>
    <property type="match status" value="2"/>
</dbReference>
<gene>
    <name evidence="7" type="ORF">BD410DRAFT_436365</name>
</gene>
<proteinExistence type="inferred from homology"/>
<evidence type="ECO:0000256" key="2">
    <source>
        <dbReference type="ARBA" id="ARBA00022574"/>
    </source>
</evidence>
<feature type="region of interest" description="Disordered" evidence="6">
    <location>
        <begin position="309"/>
        <end position="481"/>
    </location>
</feature>
<dbReference type="Proteomes" id="UP000294933">
    <property type="component" value="Unassembled WGS sequence"/>
</dbReference>
<evidence type="ECO:0000256" key="6">
    <source>
        <dbReference type="SAM" id="MobiDB-lite"/>
    </source>
</evidence>